<dbReference type="InterPro" id="IPR026019">
    <property type="entry name" value="Ribul_P_3_epim"/>
</dbReference>
<evidence type="ECO:0000256" key="5">
    <source>
        <dbReference type="ARBA" id="ARBA00001954"/>
    </source>
</evidence>
<evidence type="ECO:0000256" key="9">
    <source>
        <dbReference type="ARBA" id="ARBA00023235"/>
    </source>
</evidence>
<feature type="binding site" evidence="10 14">
    <location>
        <begin position="144"/>
        <end position="147"/>
    </location>
    <ligand>
        <name>substrate</name>
    </ligand>
</feature>
<evidence type="ECO:0000256" key="14">
    <source>
        <dbReference type="PIRSR" id="PIRSR001461-3"/>
    </source>
</evidence>
<reference evidence="15 16" key="1">
    <citation type="submission" date="2019-06" db="EMBL/GenBank/DDBJ databases">
        <authorList>
            <person name="Jiang L."/>
        </authorList>
    </citation>
    <scope>NUCLEOTIDE SEQUENCE [LARGE SCALE GENOMIC DNA]</scope>
    <source>
        <strain evidence="15 16">YIM 48858</strain>
    </source>
</reference>
<evidence type="ECO:0000256" key="10">
    <source>
        <dbReference type="HAMAP-Rule" id="MF_02227"/>
    </source>
</evidence>
<dbReference type="EMBL" id="VDFV01000002">
    <property type="protein sequence ID" value="TNC74280.1"/>
    <property type="molecule type" value="Genomic_DNA"/>
</dbReference>
<keyword evidence="9 10" id="KW-0413">Isomerase</keyword>
<keyword evidence="13" id="KW-0170">Cobalt</keyword>
<dbReference type="GO" id="GO:0046872">
    <property type="term" value="F:metal ion binding"/>
    <property type="evidence" value="ECO:0007669"/>
    <property type="project" value="UniProtKB-UniRule"/>
</dbReference>
<keyword evidence="8 10" id="KW-0479">Metal-binding</keyword>
<dbReference type="SUPFAM" id="SSF51366">
    <property type="entry name" value="Ribulose-phoshate binding barrel"/>
    <property type="match status" value="1"/>
</dbReference>
<dbReference type="GO" id="GO:0005737">
    <property type="term" value="C:cytoplasm"/>
    <property type="evidence" value="ECO:0007669"/>
    <property type="project" value="UniProtKB-ARBA"/>
</dbReference>
<comment type="cofactor">
    <cofactor evidence="2">
        <name>Mn(2+)</name>
        <dbReference type="ChEBI" id="CHEBI:29035"/>
    </cofactor>
</comment>
<gene>
    <name evidence="10" type="primary">rpe</name>
    <name evidence="15" type="ORF">FHG71_03590</name>
</gene>
<dbReference type="OrthoDB" id="1645589at2"/>
<dbReference type="RefSeq" id="WP_139080240.1">
    <property type="nucleotide sequence ID" value="NZ_VDFV01000002.1"/>
</dbReference>
<evidence type="ECO:0000256" key="13">
    <source>
        <dbReference type="PIRSR" id="PIRSR001461-2"/>
    </source>
</evidence>
<feature type="binding site" evidence="10 14">
    <location>
        <position position="68"/>
    </location>
    <ligand>
        <name>substrate</name>
    </ligand>
</feature>
<comment type="similarity">
    <text evidence="6 10 11">Belongs to the ribulose-phosphate 3-epimerase family.</text>
</comment>
<proteinExistence type="inferred from homology"/>
<comment type="cofactor">
    <cofactor evidence="3">
        <name>Co(2+)</name>
        <dbReference type="ChEBI" id="CHEBI:48828"/>
    </cofactor>
</comment>
<dbReference type="PIRSF" id="PIRSF001461">
    <property type="entry name" value="RPE"/>
    <property type="match status" value="1"/>
</dbReference>
<evidence type="ECO:0000256" key="8">
    <source>
        <dbReference type="ARBA" id="ARBA00022723"/>
    </source>
</evidence>
<dbReference type="InterPro" id="IPR000056">
    <property type="entry name" value="Ribul_P_3_epim-like"/>
</dbReference>
<evidence type="ECO:0000256" key="7">
    <source>
        <dbReference type="ARBA" id="ARBA00013188"/>
    </source>
</evidence>
<evidence type="ECO:0000256" key="2">
    <source>
        <dbReference type="ARBA" id="ARBA00001936"/>
    </source>
</evidence>
<feature type="binding site" evidence="10 14">
    <location>
        <begin position="197"/>
        <end position="198"/>
    </location>
    <ligand>
        <name>substrate</name>
    </ligand>
</feature>
<protein>
    <recommendedName>
        <fullName evidence="7 10">Ribulose-phosphate 3-epimerase</fullName>
        <ecNumber evidence="7 10">5.1.3.1</ecNumber>
    </recommendedName>
</protein>
<comment type="pathway">
    <text evidence="10">Carbohydrate degradation.</text>
</comment>
<feature type="binding site" evidence="14">
    <location>
        <position position="177"/>
    </location>
    <ligand>
        <name>substrate</name>
    </ligand>
</feature>
<accession>A0A5C4NJY2</accession>
<dbReference type="PANTHER" id="PTHR11749">
    <property type="entry name" value="RIBULOSE-5-PHOSPHATE-3-EPIMERASE"/>
    <property type="match status" value="1"/>
</dbReference>
<dbReference type="Proteomes" id="UP000305709">
    <property type="component" value="Unassembled WGS sequence"/>
</dbReference>
<dbReference type="Pfam" id="PF00834">
    <property type="entry name" value="Ribul_P_3_epim"/>
    <property type="match status" value="1"/>
</dbReference>
<evidence type="ECO:0000256" key="4">
    <source>
        <dbReference type="ARBA" id="ARBA00001947"/>
    </source>
</evidence>
<dbReference type="InterPro" id="IPR011060">
    <property type="entry name" value="RibuloseP-bd_barrel"/>
</dbReference>
<organism evidence="15 16">
    <name type="scientific">Rubellimicrobium roseum</name>
    <dbReference type="NCBI Taxonomy" id="687525"/>
    <lineage>
        <taxon>Bacteria</taxon>
        <taxon>Pseudomonadati</taxon>
        <taxon>Pseudomonadota</taxon>
        <taxon>Alphaproteobacteria</taxon>
        <taxon>Rhodobacterales</taxon>
        <taxon>Roseobacteraceae</taxon>
        <taxon>Rubellimicrobium</taxon>
    </lineage>
</organism>
<keyword evidence="16" id="KW-1185">Reference proteome</keyword>
<feature type="binding site" evidence="10 14">
    <location>
        <position position="10"/>
    </location>
    <ligand>
        <name>substrate</name>
    </ligand>
</feature>
<evidence type="ECO:0000256" key="1">
    <source>
        <dbReference type="ARBA" id="ARBA00001782"/>
    </source>
</evidence>
<dbReference type="GO" id="GO:0006098">
    <property type="term" value="P:pentose-phosphate shunt"/>
    <property type="evidence" value="ECO:0007669"/>
    <property type="project" value="UniProtKB-UniRule"/>
</dbReference>
<keyword evidence="10 11" id="KW-0119">Carbohydrate metabolism</keyword>
<dbReference type="FunFam" id="3.20.20.70:FF:000004">
    <property type="entry name" value="Ribulose-phosphate 3-epimerase"/>
    <property type="match status" value="1"/>
</dbReference>
<keyword evidence="13" id="KW-0862">Zinc</keyword>
<dbReference type="GO" id="GO:0019323">
    <property type="term" value="P:pentose catabolic process"/>
    <property type="evidence" value="ECO:0007669"/>
    <property type="project" value="UniProtKB-UniRule"/>
</dbReference>
<dbReference type="GO" id="GO:0004750">
    <property type="term" value="F:D-ribulose-phosphate 3-epimerase activity"/>
    <property type="evidence" value="ECO:0007669"/>
    <property type="project" value="UniProtKB-UniRule"/>
</dbReference>
<feature type="active site" description="Proton donor" evidence="10 12">
    <location>
        <position position="175"/>
    </location>
</feature>
<evidence type="ECO:0000313" key="16">
    <source>
        <dbReference type="Proteomes" id="UP000305709"/>
    </source>
</evidence>
<sequence length="224" mass="23120">MTHAVTIAPSILSGDFAALGGECRALAEAGADWVHVDVMDGHFVPNLTFGPQMCAALRPHIQGTMDVHLMIAPVDAYIGAFAQAGADVITAHHEAGPHIHRTLQAIRAAGCKAGLAVNPGTGIDAVAHLLDEVDLLCVMTVNPGFGGQSLIPAMLDKVRALRALIADRPIRLQVDGGVSLKTARSLAQAGADVMVAGSAVFQGGPEAYGRNIRALREAAQGVMA</sequence>
<feature type="active site" description="Proton acceptor" evidence="10 12">
    <location>
        <position position="37"/>
    </location>
</feature>
<dbReference type="PROSITE" id="PS01085">
    <property type="entry name" value="RIBUL_P_3_EPIMER_1"/>
    <property type="match status" value="1"/>
</dbReference>
<dbReference type="InterPro" id="IPR013785">
    <property type="entry name" value="Aldolase_TIM"/>
</dbReference>
<evidence type="ECO:0000256" key="3">
    <source>
        <dbReference type="ARBA" id="ARBA00001941"/>
    </source>
</evidence>
<dbReference type="AlphaFoldDB" id="A0A5C4NJY2"/>
<evidence type="ECO:0000256" key="12">
    <source>
        <dbReference type="PIRSR" id="PIRSR001461-1"/>
    </source>
</evidence>
<comment type="cofactor">
    <cofactor evidence="10 13">
        <name>a divalent metal cation</name>
        <dbReference type="ChEBI" id="CHEBI:60240"/>
    </cofactor>
    <text evidence="10 13">Binds 1 divalent metal cation per subunit.</text>
</comment>
<feature type="binding site" evidence="10">
    <location>
        <begin position="175"/>
        <end position="177"/>
    </location>
    <ligand>
        <name>substrate</name>
    </ligand>
</feature>
<feature type="binding site" evidence="10 13">
    <location>
        <position position="175"/>
    </location>
    <ligand>
        <name>a divalent metal cation</name>
        <dbReference type="ChEBI" id="CHEBI:60240"/>
    </ligand>
</feature>
<keyword evidence="13" id="KW-0464">Manganese</keyword>
<dbReference type="EC" id="5.1.3.1" evidence="7 10"/>
<comment type="caution">
    <text evidence="15">The sequence shown here is derived from an EMBL/GenBank/DDBJ whole genome shotgun (WGS) entry which is preliminary data.</text>
</comment>
<feature type="binding site" evidence="10 13">
    <location>
        <position position="68"/>
    </location>
    <ligand>
        <name>a divalent metal cation</name>
        <dbReference type="ChEBI" id="CHEBI:60240"/>
    </ligand>
</feature>
<comment type="cofactor">
    <cofactor evidence="4">
        <name>Zn(2+)</name>
        <dbReference type="ChEBI" id="CHEBI:29105"/>
    </cofactor>
</comment>
<name>A0A5C4NJY2_9RHOB</name>
<evidence type="ECO:0000256" key="6">
    <source>
        <dbReference type="ARBA" id="ARBA00009541"/>
    </source>
</evidence>
<evidence type="ECO:0000313" key="15">
    <source>
        <dbReference type="EMBL" id="TNC74280.1"/>
    </source>
</evidence>
<comment type="function">
    <text evidence="10">Catalyzes the reversible epimerization of D-ribulose 5-phosphate to D-xylulose 5-phosphate.</text>
</comment>
<dbReference type="NCBIfam" id="NF004076">
    <property type="entry name" value="PRK05581.1-4"/>
    <property type="match status" value="1"/>
</dbReference>
<dbReference type="Gene3D" id="3.20.20.70">
    <property type="entry name" value="Aldolase class I"/>
    <property type="match status" value="1"/>
</dbReference>
<feature type="binding site" evidence="10 13">
    <location>
        <position position="37"/>
    </location>
    <ligand>
        <name>a divalent metal cation</name>
        <dbReference type="ChEBI" id="CHEBI:60240"/>
    </ligand>
</feature>
<dbReference type="CDD" id="cd00429">
    <property type="entry name" value="RPE"/>
    <property type="match status" value="1"/>
</dbReference>
<comment type="cofactor">
    <cofactor evidence="5">
        <name>Fe(2+)</name>
        <dbReference type="ChEBI" id="CHEBI:29033"/>
    </cofactor>
</comment>
<feature type="binding site" evidence="10 13">
    <location>
        <position position="35"/>
    </location>
    <ligand>
        <name>a divalent metal cation</name>
        <dbReference type="ChEBI" id="CHEBI:60240"/>
    </ligand>
</feature>
<dbReference type="HAMAP" id="MF_02227">
    <property type="entry name" value="RPE"/>
    <property type="match status" value="1"/>
</dbReference>
<dbReference type="NCBIfam" id="TIGR01163">
    <property type="entry name" value="rpe"/>
    <property type="match status" value="1"/>
</dbReference>
<comment type="catalytic activity">
    <reaction evidence="1 10 11">
        <text>D-ribulose 5-phosphate = D-xylulose 5-phosphate</text>
        <dbReference type="Rhea" id="RHEA:13677"/>
        <dbReference type="ChEBI" id="CHEBI:57737"/>
        <dbReference type="ChEBI" id="CHEBI:58121"/>
        <dbReference type="EC" id="5.1.3.1"/>
    </reaction>
</comment>
<evidence type="ECO:0000256" key="11">
    <source>
        <dbReference type="PIRNR" id="PIRNR001461"/>
    </source>
</evidence>